<dbReference type="RefSeq" id="WP_188178130.1">
    <property type="nucleotide sequence ID" value="NZ_JACVVD010000018.1"/>
</dbReference>
<dbReference type="Proteomes" id="UP000650466">
    <property type="component" value="Unassembled WGS sequence"/>
</dbReference>
<evidence type="ECO:0000313" key="3">
    <source>
        <dbReference type="Proteomes" id="UP000650466"/>
    </source>
</evidence>
<evidence type="ECO:0000313" key="2">
    <source>
        <dbReference type="EMBL" id="MBD0384358.1"/>
    </source>
</evidence>
<protein>
    <recommendedName>
        <fullName evidence="4">Zf-HC2 domain-containing protein</fullName>
    </recommendedName>
</protein>
<comment type="caution">
    <text evidence="2">The sequence shown here is derived from an EMBL/GenBank/DDBJ whole genome shotgun (WGS) entry which is preliminary data.</text>
</comment>
<dbReference type="AlphaFoldDB" id="A0A926QMW7"/>
<keyword evidence="3" id="KW-1185">Reference proteome</keyword>
<dbReference type="EMBL" id="JACVVD010000018">
    <property type="protein sequence ID" value="MBD0384358.1"/>
    <property type="molecule type" value="Genomic_DNA"/>
</dbReference>
<reference evidence="2" key="1">
    <citation type="submission" date="2020-09" db="EMBL/GenBank/DDBJ databases">
        <title>Draft Genome Sequence of Paenibacillus sp. WST5.</title>
        <authorList>
            <person name="Bao Z."/>
        </authorList>
    </citation>
    <scope>NUCLEOTIDE SEQUENCE</scope>
    <source>
        <strain evidence="2">WST5</strain>
    </source>
</reference>
<proteinExistence type="predicted"/>
<name>A0A926QMW7_9BACL</name>
<accession>A0A926QMW7</accession>
<feature type="transmembrane region" description="Helical" evidence="1">
    <location>
        <begin position="80"/>
        <end position="102"/>
    </location>
</feature>
<sequence>MRHYDQQAWTQYVGESLSPDEMAQMEHHLYQCDICLAVYMMCLEQSAATLPLIEADEKSYVDSIVKRTLRTKPVWYRSTIFHYGIAAAATLILVATGFFHGLSQELGSVSSLSSKGFNPSVPSSIQKESPISDQLLDKTLTWLDTLQNEKDKGGIRP</sequence>
<gene>
    <name evidence="2" type="ORF">ICC18_30385</name>
</gene>
<evidence type="ECO:0000256" key="1">
    <source>
        <dbReference type="SAM" id="Phobius"/>
    </source>
</evidence>
<keyword evidence="1" id="KW-1133">Transmembrane helix</keyword>
<evidence type="ECO:0008006" key="4">
    <source>
        <dbReference type="Google" id="ProtNLM"/>
    </source>
</evidence>
<keyword evidence="1" id="KW-0812">Transmembrane</keyword>
<keyword evidence="1" id="KW-0472">Membrane</keyword>
<organism evidence="2 3">
    <name type="scientific">Paenibacillus sedimenti</name>
    <dbReference type="NCBI Taxonomy" id="2770274"/>
    <lineage>
        <taxon>Bacteria</taxon>
        <taxon>Bacillati</taxon>
        <taxon>Bacillota</taxon>
        <taxon>Bacilli</taxon>
        <taxon>Bacillales</taxon>
        <taxon>Paenibacillaceae</taxon>
        <taxon>Paenibacillus</taxon>
    </lineage>
</organism>